<accession>A0ACC0CQI5</accession>
<comment type="caution">
    <text evidence="1">The sequence shown here is derived from an EMBL/GenBank/DDBJ whole genome shotgun (WGS) entry which is preliminary data.</text>
</comment>
<dbReference type="EMBL" id="MU394368">
    <property type="protein sequence ID" value="KAI6082568.1"/>
    <property type="molecule type" value="Genomic_DNA"/>
</dbReference>
<sequence length="400" mass="43766">MARTKAKGTARTTPTSASASAVLSSPTRRPFNAFFTLVFLALAAAFIWLMRVDTVLSDVPVDFLSTVEAERFADGTPLESRYTGIGVVDDAAKFLVAAFLSGTAGWDAGIRLQQVYFLMNWFAVVCVWVVEASRRRNAGRLLSCVTLFSLIYQFVGAGIIAPVYCALYMYTSGGDAYYSQGREVPIGYARAILPAALLGYLAPTVALYYVPWGDIKTVQYMTALWQPFPVFICVLLLVLSVFLSSSPSPSAANKKDGDVRYLKIVYLVAGLVAAGVHVHTVYACVTSSDPWLTFSYVFLPNKGLWKGSMALGLHYIFQQDFWGAYGASLFWCWLVVYDVQRLLTGKPTLVQLVQAVLGIGFVTLVAGPGTAIVTVWNWREDKLVMLENDSKGTSKKSKAT</sequence>
<protein>
    <submittedName>
        <fullName evidence="1">Uncharacterized protein</fullName>
    </submittedName>
</protein>
<gene>
    <name evidence="1" type="ORF">F4821DRAFT_263773</name>
</gene>
<dbReference type="Proteomes" id="UP001497680">
    <property type="component" value="Unassembled WGS sequence"/>
</dbReference>
<proteinExistence type="predicted"/>
<reference evidence="1 2" key="1">
    <citation type="journal article" date="2022" name="New Phytol.">
        <title>Ecological generalism drives hyperdiversity of secondary metabolite gene clusters in xylarialean endophytes.</title>
        <authorList>
            <person name="Franco M.E.E."/>
            <person name="Wisecaver J.H."/>
            <person name="Arnold A.E."/>
            <person name="Ju Y.M."/>
            <person name="Slot J.C."/>
            <person name="Ahrendt S."/>
            <person name="Moore L.P."/>
            <person name="Eastman K.E."/>
            <person name="Scott K."/>
            <person name="Konkel Z."/>
            <person name="Mondo S.J."/>
            <person name="Kuo A."/>
            <person name="Hayes R.D."/>
            <person name="Haridas S."/>
            <person name="Andreopoulos B."/>
            <person name="Riley R."/>
            <person name="LaButti K."/>
            <person name="Pangilinan J."/>
            <person name="Lipzen A."/>
            <person name="Amirebrahimi M."/>
            <person name="Yan J."/>
            <person name="Adam C."/>
            <person name="Keymanesh K."/>
            <person name="Ng V."/>
            <person name="Louie K."/>
            <person name="Northen T."/>
            <person name="Drula E."/>
            <person name="Henrissat B."/>
            <person name="Hsieh H.M."/>
            <person name="Youens-Clark K."/>
            <person name="Lutzoni F."/>
            <person name="Miadlikowska J."/>
            <person name="Eastwood D.C."/>
            <person name="Hamelin R.C."/>
            <person name="Grigoriev I.V."/>
            <person name="U'Ren J.M."/>
        </authorList>
    </citation>
    <scope>NUCLEOTIDE SEQUENCE [LARGE SCALE GENOMIC DNA]</scope>
    <source>
        <strain evidence="1 2">ER1909</strain>
    </source>
</reference>
<keyword evidence="2" id="KW-1185">Reference proteome</keyword>
<organism evidence="1 2">
    <name type="scientific">Hypoxylon rubiginosum</name>
    <dbReference type="NCBI Taxonomy" id="110542"/>
    <lineage>
        <taxon>Eukaryota</taxon>
        <taxon>Fungi</taxon>
        <taxon>Dikarya</taxon>
        <taxon>Ascomycota</taxon>
        <taxon>Pezizomycotina</taxon>
        <taxon>Sordariomycetes</taxon>
        <taxon>Xylariomycetidae</taxon>
        <taxon>Xylariales</taxon>
        <taxon>Hypoxylaceae</taxon>
        <taxon>Hypoxylon</taxon>
    </lineage>
</organism>
<evidence type="ECO:0000313" key="2">
    <source>
        <dbReference type="Proteomes" id="UP001497680"/>
    </source>
</evidence>
<name>A0ACC0CQI5_9PEZI</name>
<evidence type="ECO:0000313" key="1">
    <source>
        <dbReference type="EMBL" id="KAI6082568.1"/>
    </source>
</evidence>